<sequence length="106" mass="10857">MVGSEGMVGIGGKVNFGIDGLVGKFGSGGSSVGLGSEGKGDGSVGLGKVGTTGKFGIEGVVVCKRLRAAKLRLMLMLKTTKKAKMNHLLDAMMERNSQGLEMGIRV</sequence>
<gene>
    <name evidence="1" type="ORF">FSB_LOCUS55030</name>
</gene>
<name>A0A2N9IRJ6_FAGSY</name>
<accession>A0A2N9IRJ6</accession>
<reference evidence="1" key="1">
    <citation type="submission" date="2018-02" db="EMBL/GenBank/DDBJ databases">
        <authorList>
            <person name="Cohen D.B."/>
            <person name="Kent A.D."/>
        </authorList>
    </citation>
    <scope>NUCLEOTIDE SEQUENCE</scope>
</reference>
<proteinExistence type="predicted"/>
<dbReference type="AlphaFoldDB" id="A0A2N9IRJ6"/>
<dbReference type="EMBL" id="OIVN01006182">
    <property type="protein sequence ID" value="SPD27148.1"/>
    <property type="molecule type" value="Genomic_DNA"/>
</dbReference>
<evidence type="ECO:0000313" key="1">
    <source>
        <dbReference type="EMBL" id="SPD27148.1"/>
    </source>
</evidence>
<protein>
    <submittedName>
        <fullName evidence="1">Uncharacterized protein</fullName>
    </submittedName>
</protein>
<organism evidence="1">
    <name type="scientific">Fagus sylvatica</name>
    <name type="common">Beechnut</name>
    <dbReference type="NCBI Taxonomy" id="28930"/>
    <lineage>
        <taxon>Eukaryota</taxon>
        <taxon>Viridiplantae</taxon>
        <taxon>Streptophyta</taxon>
        <taxon>Embryophyta</taxon>
        <taxon>Tracheophyta</taxon>
        <taxon>Spermatophyta</taxon>
        <taxon>Magnoliopsida</taxon>
        <taxon>eudicotyledons</taxon>
        <taxon>Gunneridae</taxon>
        <taxon>Pentapetalae</taxon>
        <taxon>rosids</taxon>
        <taxon>fabids</taxon>
        <taxon>Fagales</taxon>
        <taxon>Fagaceae</taxon>
        <taxon>Fagus</taxon>
    </lineage>
</organism>